<reference evidence="1 2" key="1">
    <citation type="submission" date="2024-03" db="EMBL/GenBank/DDBJ databases">
        <title>Phenotype and Genome Characterization of a Sulfate-Reducing Bacterium Pseudodesulfovibrio sp. strain 5S69, isolated from Petroleum Reservoir in Tatarstan (Russia).</title>
        <authorList>
            <person name="Bidzhieva S.K."/>
            <person name="Kadnikov V."/>
            <person name="Tourova T.P."/>
            <person name="Samigullina S.R."/>
            <person name="Sokolova D.S."/>
            <person name="Poltaraus A.B."/>
            <person name="Avtukh A.N."/>
            <person name="Tereshina V.M."/>
            <person name="Mardanov A.V."/>
            <person name="Nazina T.N."/>
        </authorList>
    </citation>
    <scope>NUCLEOTIDE SEQUENCE [LARGE SCALE GENOMIC DNA]</scope>
    <source>
        <strain evidence="1 2">5S69</strain>
    </source>
</reference>
<evidence type="ECO:0000313" key="1">
    <source>
        <dbReference type="EMBL" id="WWX23036.1"/>
    </source>
</evidence>
<gene>
    <name evidence="1" type="ORF">V8V93_02265</name>
</gene>
<dbReference type="EMBL" id="CP146609">
    <property type="protein sequence ID" value="WWX23036.1"/>
    <property type="molecule type" value="Genomic_DNA"/>
</dbReference>
<name>A0ABZ2IWG5_9BACT</name>
<evidence type="ECO:0000313" key="2">
    <source>
        <dbReference type="Proteomes" id="UP001385389"/>
    </source>
</evidence>
<keyword evidence="2" id="KW-1185">Reference proteome</keyword>
<dbReference type="Proteomes" id="UP001385389">
    <property type="component" value="Chromosome"/>
</dbReference>
<sequence length="42" mass="4742">MKREVLHSRPLAQDFHEVLSPLIRGAVLGAGDMFTNPLFMVF</sequence>
<protein>
    <recommendedName>
        <fullName evidence="3">MFS transporter</fullName>
    </recommendedName>
</protein>
<proteinExistence type="predicted"/>
<accession>A0ABZ2IWG5</accession>
<evidence type="ECO:0008006" key="3">
    <source>
        <dbReference type="Google" id="ProtNLM"/>
    </source>
</evidence>
<organism evidence="1 2">
    <name type="scientific">Pseudodesulfovibrio methanolicus</name>
    <dbReference type="NCBI Taxonomy" id="3126690"/>
    <lineage>
        <taxon>Bacteria</taxon>
        <taxon>Pseudomonadati</taxon>
        <taxon>Thermodesulfobacteriota</taxon>
        <taxon>Desulfovibrionia</taxon>
        <taxon>Desulfovibrionales</taxon>
        <taxon>Desulfovibrionaceae</taxon>
    </lineage>
</organism>